<organism evidence="14 15">
    <name type="scientific">Thlaspi arvense</name>
    <name type="common">Field penny-cress</name>
    <dbReference type="NCBI Taxonomy" id="13288"/>
    <lineage>
        <taxon>Eukaryota</taxon>
        <taxon>Viridiplantae</taxon>
        <taxon>Streptophyta</taxon>
        <taxon>Embryophyta</taxon>
        <taxon>Tracheophyta</taxon>
        <taxon>Spermatophyta</taxon>
        <taxon>Magnoliopsida</taxon>
        <taxon>eudicotyledons</taxon>
        <taxon>Gunneridae</taxon>
        <taxon>Pentapetalae</taxon>
        <taxon>rosids</taxon>
        <taxon>malvids</taxon>
        <taxon>Brassicales</taxon>
        <taxon>Brassicaceae</taxon>
        <taxon>Thlaspideae</taxon>
        <taxon>Thlaspi</taxon>
    </lineage>
</organism>
<dbReference type="EC" id="1.10.3.2" evidence="4"/>
<dbReference type="InterPro" id="IPR008972">
    <property type="entry name" value="Cupredoxin"/>
</dbReference>
<dbReference type="CDD" id="cd13849">
    <property type="entry name" value="CuRO_1_LCC_plant"/>
    <property type="match status" value="1"/>
</dbReference>
<dbReference type="GO" id="GO:0052716">
    <property type="term" value="F:hydroquinone:oxygen oxidoreductase activity"/>
    <property type="evidence" value="ECO:0007669"/>
    <property type="project" value="UniProtKB-EC"/>
</dbReference>
<comment type="caution">
    <text evidence="14">The sequence shown here is derived from an EMBL/GenBank/DDBJ whole genome shotgun (WGS) entry which is preliminary data.</text>
</comment>
<keyword evidence="6" id="KW-0964">Secreted</keyword>
<feature type="chain" id="PRO_5043538324" description="laccase" evidence="11">
    <location>
        <begin position="25"/>
        <end position="430"/>
    </location>
</feature>
<reference evidence="14 15" key="1">
    <citation type="submission" date="2022-03" db="EMBL/GenBank/DDBJ databases">
        <authorList>
            <person name="Nunn A."/>
            <person name="Chopra R."/>
            <person name="Nunn A."/>
            <person name="Contreras Garrido A."/>
        </authorList>
    </citation>
    <scope>NUCLEOTIDE SEQUENCE [LARGE SCALE GENOMIC DNA]</scope>
</reference>
<dbReference type="GO" id="GO:0005507">
    <property type="term" value="F:copper ion binding"/>
    <property type="evidence" value="ECO:0007669"/>
    <property type="project" value="InterPro"/>
</dbReference>
<dbReference type="EMBL" id="CAJVSB020000702">
    <property type="protein sequence ID" value="CAH2057565.1"/>
    <property type="molecule type" value="Genomic_DNA"/>
</dbReference>
<keyword evidence="10" id="KW-0439">Lignin degradation</keyword>
<keyword evidence="8" id="KW-0560">Oxidoreductase</keyword>
<sequence length="430" mass="48676">MRQLLAELLALVILSSTLFCWVLGDTHYYEFVLREKKYTRLCNTKSMLVVNDSFPGPVIRVHKGDTVFVNVHNHGDYGVTLHWHGVKQPRNPWSDGPEYITQCPIQPGSNFTYKVLFSTEEGTLWWHAHSDWTQNSVHGAIVIMPAKGTDHPFPKPDEEEIIVLGSWYSYDVNKRVNYDLAIGADLPREEAFLFNGQPGGIFNCSRDTQYRLVVDYGKTYLIRLINAATSSELLFAIADHNVTVVGMDGAYLKPLSTSFLVISPGQTMNLLLTANQPPRQYYMAIRQYVTNGDPDVYPANTAILEYRGNYSRRPDPVFPSQLPSYINISSAEFFLAGLRSLNSKEHPAFVPQEITHHMYIVVSVKQVLCNPSECEIGMAMASAMNNITFLNPHVDVLQAYYRYALRSSLSFSLFLSYLHADTYFGNIMQA</sequence>
<dbReference type="AlphaFoldDB" id="A0AAU9S8P7"/>
<evidence type="ECO:0000256" key="7">
    <source>
        <dbReference type="ARBA" id="ARBA00022737"/>
    </source>
</evidence>
<dbReference type="GO" id="GO:0048046">
    <property type="term" value="C:apoplast"/>
    <property type="evidence" value="ECO:0007669"/>
    <property type="project" value="UniProtKB-SubCell"/>
</dbReference>
<keyword evidence="7" id="KW-0677">Repeat</keyword>
<dbReference type="CDD" id="cd13875">
    <property type="entry name" value="CuRO_2_LCC_plant"/>
    <property type="match status" value="1"/>
</dbReference>
<evidence type="ECO:0000256" key="2">
    <source>
        <dbReference type="ARBA" id="ARBA00004271"/>
    </source>
</evidence>
<comment type="subcellular location">
    <subcellularLocation>
        <location evidence="2">Secreted</location>
        <location evidence="2">Extracellular space</location>
        <location evidence="2">Apoplast</location>
    </subcellularLocation>
</comment>
<dbReference type="SUPFAM" id="SSF49503">
    <property type="entry name" value="Cupredoxins"/>
    <property type="match status" value="2"/>
</dbReference>
<keyword evidence="15" id="KW-1185">Reference proteome</keyword>
<evidence type="ECO:0000256" key="10">
    <source>
        <dbReference type="ARBA" id="ARBA00023185"/>
    </source>
</evidence>
<evidence type="ECO:0000256" key="3">
    <source>
        <dbReference type="ARBA" id="ARBA00010609"/>
    </source>
</evidence>
<evidence type="ECO:0000313" key="14">
    <source>
        <dbReference type="EMBL" id="CAH2057565.1"/>
    </source>
</evidence>
<dbReference type="InterPro" id="IPR045087">
    <property type="entry name" value="Cu-oxidase_fam"/>
</dbReference>
<dbReference type="GO" id="GO:0046274">
    <property type="term" value="P:lignin catabolic process"/>
    <property type="evidence" value="ECO:0007669"/>
    <property type="project" value="UniProtKB-KW"/>
</dbReference>
<dbReference type="Pfam" id="PF07732">
    <property type="entry name" value="Cu-oxidase_3"/>
    <property type="match status" value="1"/>
</dbReference>
<dbReference type="PANTHER" id="PTHR11709">
    <property type="entry name" value="MULTI-COPPER OXIDASE"/>
    <property type="match status" value="1"/>
</dbReference>
<evidence type="ECO:0000256" key="5">
    <source>
        <dbReference type="ARBA" id="ARBA00022523"/>
    </source>
</evidence>
<evidence type="ECO:0000256" key="9">
    <source>
        <dbReference type="ARBA" id="ARBA00023008"/>
    </source>
</evidence>
<keyword evidence="9" id="KW-0186">Copper</keyword>
<name>A0AAU9S8P7_THLAR</name>
<feature type="domain" description="Plastocyanin-like" evidence="13">
    <location>
        <begin position="34"/>
        <end position="146"/>
    </location>
</feature>
<evidence type="ECO:0000256" key="6">
    <source>
        <dbReference type="ARBA" id="ARBA00022525"/>
    </source>
</evidence>
<dbReference type="Proteomes" id="UP000836841">
    <property type="component" value="Unassembled WGS sequence"/>
</dbReference>
<dbReference type="InterPro" id="IPR001117">
    <property type="entry name" value="Cu-oxidase_2nd"/>
</dbReference>
<proteinExistence type="inferred from homology"/>
<evidence type="ECO:0000313" key="15">
    <source>
        <dbReference type="Proteomes" id="UP000836841"/>
    </source>
</evidence>
<dbReference type="Pfam" id="PF00394">
    <property type="entry name" value="Cu-oxidase"/>
    <property type="match status" value="1"/>
</dbReference>
<dbReference type="InterPro" id="IPR011707">
    <property type="entry name" value="Cu-oxidase-like_N"/>
</dbReference>
<gene>
    <name evidence="14" type="ORF">TAV2_LOCUS12217</name>
</gene>
<evidence type="ECO:0000256" key="4">
    <source>
        <dbReference type="ARBA" id="ARBA00012297"/>
    </source>
</evidence>
<keyword evidence="5" id="KW-0052">Apoplast</keyword>
<dbReference type="InterPro" id="IPR034285">
    <property type="entry name" value="CuRO_2_LCC"/>
</dbReference>
<comment type="similarity">
    <text evidence="3">Belongs to the multicopper oxidase family.</text>
</comment>
<feature type="signal peptide" evidence="11">
    <location>
        <begin position="1"/>
        <end position="24"/>
    </location>
</feature>
<evidence type="ECO:0000256" key="8">
    <source>
        <dbReference type="ARBA" id="ARBA00023002"/>
    </source>
</evidence>
<evidence type="ECO:0000256" key="1">
    <source>
        <dbReference type="ARBA" id="ARBA00000349"/>
    </source>
</evidence>
<feature type="domain" description="Plastocyanin-like" evidence="12">
    <location>
        <begin position="160"/>
        <end position="309"/>
    </location>
</feature>
<evidence type="ECO:0000256" key="11">
    <source>
        <dbReference type="SAM" id="SignalP"/>
    </source>
</evidence>
<dbReference type="PANTHER" id="PTHR11709:SF379">
    <property type="entry name" value="LACCASE"/>
    <property type="match status" value="1"/>
</dbReference>
<evidence type="ECO:0000259" key="13">
    <source>
        <dbReference type="Pfam" id="PF07732"/>
    </source>
</evidence>
<keyword evidence="11" id="KW-0732">Signal</keyword>
<accession>A0AAU9S8P7</accession>
<protein>
    <recommendedName>
        <fullName evidence="4">laccase</fullName>
        <ecNumber evidence="4">1.10.3.2</ecNumber>
    </recommendedName>
</protein>
<dbReference type="Gene3D" id="2.60.40.420">
    <property type="entry name" value="Cupredoxins - blue copper proteins"/>
    <property type="match status" value="2"/>
</dbReference>
<evidence type="ECO:0000259" key="12">
    <source>
        <dbReference type="Pfam" id="PF00394"/>
    </source>
</evidence>
<dbReference type="InterPro" id="IPR034288">
    <property type="entry name" value="CuRO_1_LCC"/>
</dbReference>
<comment type="catalytic activity">
    <reaction evidence="1">
        <text>4 hydroquinone + O2 = 4 benzosemiquinone + 2 H2O</text>
        <dbReference type="Rhea" id="RHEA:11276"/>
        <dbReference type="ChEBI" id="CHEBI:15377"/>
        <dbReference type="ChEBI" id="CHEBI:15379"/>
        <dbReference type="ChEBI" id="CHEBI:17594"/>
        <dbReference type="ChEBI" id="CHEBI:17977"/>
        <dbReference type="EC" id="1.10.3.2"/>
    </reaction>
</comment>